<evidence type="ECO:0008006" key="4">
    <source>
        <dbReference type="Google" id="ProtNLM"/>
    </source>
</evidence>
<feature type="signal peptide" evidence="1">
    <location>
        <begin position="1"/>
        <end position="27"/>
    </location>
</feature>
<dbReference type="Proteomes" id="UP000822688">
    <property type="component" value="Chromosome 6"/>
</dbReference>
<sequence length="91" mass="10469">MPTRQTRPPDRVALNAVFILLVTPTQSIVTSIPSPIAFCKACTSDSTSWFSNFSREFIKKILTQFIQLNISMKKNEHPTIYTYLNTKENRM</sequence>
<dbReference type="AlphaFoldDB" id="A0A8T0HHL7"/>
<keyword evidence="3" id="KW-1185">Reference proteome</keyword>
<comment type="caution">
    <text evidence="2">The sequence shown here is derived from an EMBL/GenBank/DDBJ whole genome shotgun (WGS) entry which is preliminary data.</text>
</comment>
<reference evidence="2 3" key="1">
    <citation type="submission" date="2020-06" db="EMBL/GenBank/DDBJ databases">
        <title>WGS assembly of Ceratodon purpureus strain R40.</title>
        <authorList>
            <person name="Carey S.B."/>
            <person name="Jenkins J."/>
            <person name="Shu S."/>
            <person name="Lovell J.T."/>
            <person name="Sreedasyam A."/>
            <person name="Maumus F."/>
            <person name="Tiley G.P."/>
            <person name="Fernandez-Pozo N."/>
            <person name="Barry K."/>
            <person name="Chen C."/>
            <person name="Wang M."/>
            <person name="Lipzen A."/>
            <person name="Daum C."/>
            <person name="Saski C.A."/>
            <person name="Payton A.C."/>
            <person name="Mcbreen J.C."/>
            <person name="Conrad R.E."/>
            <person name="Kollar L.M."/>
            <person name="Olsson S."/>
            <person name="Huttunen S."/>
            <person name="Landis J.B."/>
            <person name="Wickett N.J."/>
            <person name="Johnson M.G."/>
            <person name="Rensing S.A."/>
            <person name="Grimwood J."/>
            <person name="Schmutz J."/>
            <person name="Mcdaniel S.F."/>
        </authorList>
    </citation>
    <scope>NUCLEOTIDE SEQUENCE [LARGE SCALE GENOMIC DNA]</scope>
    <source>
        <strain evidence="2 3">R40</strain>
    </source>
</reference>
<gene>
    <name evidence="2" type="ORF">KC19_6G145000</name>
</gene>
<feature type="chain" id="PRO_5035816855" description="Secreted protein" evidence="1">
    <location>
        <begin position="28"/>
        <end position="91"/>
    </location>
</feature>
<accession>A0A8T0HHL7</accession>
<evidence type="ECO:0000313" key="2">
    <source>
        <dbReference type="EMBL" id="KAG0570218.1"/>
    </source>
</evidence>
<protein>
    <recommendedName>
        <fullName evidence="4">Secreted protein</fullName>
    </recommendedName>
</protein>
<dbReference type="EMBL" id="CM026427">
    <property type="protein sequence ID" value="KAG0570218.1"/>
    <property type="molecule type" value="Genomic_DNA"/>
</dbReference>
<proteinExistence type="predicted"/>
<name>A0A8T0HHL7_CERPU</name>
<keyword evidence="1" id="KW-0732">Signal</keyword>
<evidence type="ECO:0000313" key="3">
    <source>
        <dbReference type="Proteomes" id="UP000822688"/>
    </source>
</evidence>
<organism evidence="2 3">
    <name type="scientific">Ceratodon purpureus</name>
    <name type="common">Fire moss</name>
    <name type="synonym">Dicranum purpureum</name>
    <dbReference type="NCBI Taxonomy" id="3225"/>
    <lineage>
        <taxon>Eukaryota</taxon>
        <taxon>Viridiplantae</taxon>
        <taxon>Streptophyta</taxon>
        <taxon>Embryophyta</taxon>
        <taxon>Bryophyta</taxon>
        <taxon>Bryophytina</taxon>
        <taxon>Bryopsida</taxon>
        <taxon>Dicranidae</taxon>
        <taxon>Pseudoditrichales</taxon>
        <taxon>Ditrichaceae</taxon>
        <taxon>Ceratodon</taxon>
    </lineage>
</organism>
<evidence type="ECO:0000256" key="1">
    <source>
        <dbReference type="SAM" id="SignalP"/>
    </source>
</evidence>